<feature type="transmembrane region" description="Helical" evidence="9">
    <location>
        <begin position="338"/>
        <end position="359"/>
    </location>
</feature>
<dbReference type="GO" id="GO:0008324">
    <property type="term" value="F:monoatomic cation transmembrane transporter activity"/>
    <property type="evidence" value="ECO:0007669"/>
    <property type="project" value="InterPro"/>
</dbReference>
<protein>
    <recommendedName>
        <fullName evidence="10">SLC41A/MgtE integral membrane domain-containing protein</fullName>
    </recommendedName>
</protein>
<dbReference type="InterPro" id="IPR006667">
    <property type="entry name" value="SLC41_membr_dom"/>
</dbReference>
<dbReference type="PANTHER" id="PTHR16228:SF7">
    <property type="entry name" value="SLC41A_MGTE INTEGRAL MEMBRANE DOMAIN-CONTAINING PROTEIN"/>
    <property type="match status" value="1"/>
</dbReference>
<feature type="domain" description="SLC41A/MgtE integral membrane" evidence="10">
    <location>
        <begin position="303"/>
        <end position="423"/>
    </location>
</feature>
<comment type="caution">
    <text evidence="11">The sequence shown here is derived from an EMBL/GenBank/DDBJ whole genome shotgun (WGS) entry which is preliminary data.</text>
</comment>
<evidence type="ECO:0000256" key="1">
    <source>
        <dbReference type="ARBA" id="ARBA00004141"/>
    </source>
</evidence>
<feature type="transmembrane region" description="Helical" evidence="9">
    <location>
        <begin position="298"/>
        <end position="317"/>
    </location>
</feature>
<sequence>MSEFSSEFTVRNAVQYRKLRKAGLVSGVNSVLPTYDYDDTEKKKGNDIRAISIVQLAVQILPSLLIALLGLALAGSRLDRLQKYASFQAKPSLFILAPVLLNLKGCLETSLASRISTSAHLGMLNSTHQITTFATGALALLQCRGMVAGCIAGVFAWTVSRSSWRDLFASMSAGMLSACLSGGIMSVGLTVLVVFVKRVGQDPDIFATPLAASVGDLIAIIVLTNVAEFIHAYMGTLTCFLLVAAMFSTLPFWVTLVQRNKHVSQVLTVGALPTVLSLGISSLGGFALERMMLPFPHLAAFAPVINGTSHNLATIFASRLSTRLQVSKDQDTALRIDAMALVIANSIVQILFLILTAVFSLDAIWLHPLVVVAELLASAATTFLLLGLGVALVRRLHELKLNPDDLAFPILTGSSDLLGTCFLGLAALALKGLGLTPFSE</sequence>
<dbReference type="InterPro" id="IPR036739">
    <property type="entry name" value="SLC41_membr_dom_sf"/>
</dbReference>
<dbReference type="GO" id="GO:0005886">
    <property type="term" value="C:plasma membrane"/>
    <property type="evidence" value="ECO:0007669"/>
    <property type="project" value="TreeGrafter"/>
</dbReference>
<evidence type="ECO:0000256" key="6">
    <source>
        <dbReference type="ARBA" id="ARBA00022989"/>
    </source>
</evidence>
<feature type="transmembrane region" description="Helical" evidence="9">
    <location>
        <begin position="50"/>
        <end position="73"/>
    </location>
</feature>
<evidence type="ECO:0000256" key="9">
    <source>
        <dbReference type="SAM" id="Phobius"/>
    </source>
</evidence>
<accession>A0A507CD22</accession>
<evidence type="ECO:0000256" key="8">
    <source>
        <dbReference type="ARBA" id="ARBA00023136"/>
    </source>
</evidence>
<evidence type="ECO:0000313" key="12">
    <source>
        <dbReference type="Proteomes" id="UP000319731"/>
    </source>
</evidence>
<gene>
    <name evidence="11" type="ORF">SmJEL517_g01707</name>
</gene>
<feature type="transmembrane region" description="Helical" evidence="9">
    <location>
        <begin position="365"/>
        <end position="394"/>
    </location>
</feature>
<dbReference type="InterPro" id="IPR045349">
    <property type="entry name" value="SLC41A1-3"/>
</dbReference>
<feature type="transmembrane region" description="Helical" evidence="9">
    <location>
        <begin position="406"/>
        <end position="430"/>
    </location>
</feature>
<feature type="transmembrane region" description="Helical" evidence="9">
    <location>
        <begin position="230"/>
        <end position="254"/>
    </location>
</feature>
<comment type="subcellular location">
    <subcellularLocation>
        <location evidence="1">Membrane</location>
        <topology evidence="1">Multi-pass membrane protein</topology>
    </subcellularLocation>
</comment>
<keyword evidence="7" id="KW-0406">Ion transport</keyword>
<feature type="transmembrane region" description="Helical" evidence="9">
    <location>
        <begin position="266"/>
        <end position="286"/>
    </location>
</feature>
<dbReference type="PANTHER" id="PTHR16228">
    <property type="entry name" value="DIVALENT CATION TRANSPORTER SOLUTE CARRIER FAMILY 41"/>
    <property type="match status" value="1"/>
</dbReference>
<feature type="domain" description="SLC41A/MgtE integral membrane" evidence="10">
    <location>
        <begin position="98"/>
        <end position="224"/>
    </location>
</feature>
<keyword evidence="3" id="KW-0813">Transport</keyword>
<feature type="transmembrane region" description="Helical" evidence="9">
    <location>
        <begin position="171"/>
        <end position="196"/>
    </location>
</feature>
<evidence type="ECO:0000259" key="10">
    <source>
        <dbReference type="Pfam" id="PF01769"/>
    </source>
</evidence>
<dbReference type="Proteomes" id="UP000319731">
    <property type="component" value="Unassembled WGS sequence"/>
</dbReference>
<keyword evidence="4 9" id="KW-0812">Transmembrane</keyword>
<keyword evidence="8 9" id="KW-0472">Membrane</keyword>
<evidence type="ECO:0000256" key="2">
    <source>
        <dbReference type="ARBA" id="ARBA00009749"/>
    </source>
</evidence>
<dbReference type="EMBL" id="QEAO01000006">
    <property type="protein sequence ID" value="TPX35946.1"/>
    <property type="molecule type" value="Genomic_DNA"/>
</dbReference>
<name>A0A507CD22_9FUNG</name>
<dbReference type="RefSeq" id="XP_031026331.1">
    <property type="nucleotide sequence ID" value="XM_031167635.1"/>
</dbReference>
<feature type="transmembrane region" description="Helical" evidence="9">
    <location>
        <begin position="205"/>
        <end position="224"/>
    </location>
</feature>
<dbReference type="SUPFAM" id="SSF161093">
    <property type="entry name" value="MgtE membrane domain-like"/>
    <property type="match status" value="2"/>
</dbReference>
<dbReference type="AlphaFoldDB" id="A0A507CD22"/>
<reference evidence="11 12" key="1">
    <citation type="journal article" date="2019" name="Sci. Rep.">
        <title>Comparative genomics of chytrid fungi reveal insights into the obligate biotrophic and pathogenic lifestyle of Synchytrium endobioticum.</title>
        <authorList>
            <person name="van de Vossenberg B.T.L.H."/>
            <person name="Warris S."/>
            <person name="Nguyen H.D.T."/>
            <person name="van Gent-Pelzer M.P.E."/>
            <person name="Joly D.L."/>
            <person name="van de Geest H.C."/>
            <person name="Bonants P.J.M."/>
            <person name="Smith D.S."/>
            <person name="Levesque C.A."/>
            <person name="van der Lee T.A.J."/>
        </authorList>
    </citation>
    <scope>NUCLEOTIDE SEQUENCE [LARGE SCALE GENOMIC DNA]</scope>
    <source>
        <strain evidence="11 12">JEL517</strain>
    </source>
</reference>
<organism evidence="11 12">
    <name type="scientific">Synchytrium microbalum</name>
    <dbReference type="NCBI Taxonomy" id="1806994"/>
    <lineage>
        <taxon>Eukaryota</taxon>
        <taxon>Fungi</taxon>
        <taxon>Fungi incertae sedis</taxon>
        <taxon>Chytridiomycota</taxon>
        <taxon>Chytridiomycota incertae sedis</taxon>
        <taxon>Chytridiomycetes</taxon>
        <taxon>Synchytriales</taxon>
        <taxon>Synchytriaceae</taxon>
        <taxon>Synchytrium</taxon>
    </lineage>
</organism>
<dbReference type="OrthoDB" id="666972at2759"/>
<keyword evidence="5" id="KW-0460">Magnesium</keyword>
<dbReference type="GeneID" id="42002932"/>
<comment type="similarity">
    <text evidence="2">Belongs to the SLC41A transporter family.</text>
</comment>
<evidence type="ECO:0000256" key="5">
    <source>
        <dbReference type="ARBA" id="ARBA00022842"/>
    </source>
</evidence>
<evidence type="ECO:0000256" key="3">
    <source>
        <dbReference type="ARBA" id="ARBA00022448"/>
    </source>
</evidence>
<dbReference type="Gene3D" id="1.10.357.20">
    <property type="entry name" value="SLC41 divalent cation transporters, integral membrane domain"/>
    <property type="match status" value="2"/>
</dbReference>
<evidence type="ECO:0000256" key="7">
    <source>
        <dbReference type="ARBA" id="ARBA00023065"/>
    </source>
</evidence>
<keyword evidence="12" id="KW-1185">Reference proteome</keyword>
<evidence type="ECO:0000256" key="4">
    <source>
        <dbReference type="ARBA" id="ARBA00022692"/>
    </source>
</evidence>
<feature type="transmembrane region" description="Helical" evidence="9">
    <location>
        <begin position="133"/>
        <end position="159"/>
    </location>
</feature>
<evidence type="ECO:0000313" key="11">
    <source>
        <dbReference type="EMBL" id="TPX35946.1"/>
    </source>
</evidence>
<keyword evidence="6 9" id="KW-1133">Transmembrane helix</keyword>
<dbReference type="Pfam" id="PF01769">
    <property type="entry name" value="MgtE"/>
    <property type="match status" value="2"/>
</dbReference>
<proteinExistence type="inferred from homology"/>